<dbReference type="GO" id="GO:0016747">
    <property type="term" value="F:acyltransferase activity, transferring groups other than amino-acyl groups"/>
    <property type="evidence" value="ECO:0007669"/>
    <property type="project" value="TreeGrafter"/>
</dbReference>
<dbReference type="EMBL" id="DS028142">
    <property type="protein sequence ID" value="EEY59942.1"/>
    <property type="molecule type" value="Genomic_DNA"/>
</dbReference>
<dbReference type="Pfam" id="PF02458">
    <property type="entry name" value="Transferase"/>
    <property type="match status" value="1"/>
</dbReference>
<dbReference type="RefSeq" id="XP_002900627.1">
    <property type="nucleotide sequence ID" value="XM_002900581.1"/>
</dbReference>
<dbReference type="InterPro" id="IPR023213">
    <property type="entry name" value="CAT-like_dom_sf"/>
</dbReference>
<dbReference type="KEGG" id="pif:PITG_13100"/>
<name>D0NKA5_PHYIT</name>
<evidence type="ECO:0000256" key="2">
    <source>
        <dbReference type="SAM" id="SignalP"/>
    </source>
</evidence>
<dbReference type="GeneID" id="9472919"/>
<feature type="chain" id="PRO_5003012526" evidence="2">
    <location>
        <begin position="20"/>
        <end position="202"/>
    </location>
</feature>
<evidence type="ECO:0000313" key="3">
    <source>
        <dbReference type="EMBL" id="EEY59942.1"/>
    </source>
</evidence>
<dbReference type="HOGENOM" id="CLU_1484802_0_0_1"/>
<dbReference type="AlphaFoldDB" id="D0NKA5"/>
<dbReference type="PANTHER" id="PTHR31642:SF310">
    <property type="entry name" value="FATTY ALCOHOL:CAFFEOYL-COA ACYLTRANSFERASE"/>
    <property type="match status" value="1"/>
</dbReference>
<keyword evidence="1" id="KW-0808">Transferase</keyword>
<keyword evidence="2" id="KW-0732">Signal</keyword>
<dbReference type="InParanoid" id="D0NKA5"/>
<dbReference type="STRING" id="403677.D0NKA5"/>
<organism evidence="3 4">
    <name type="scientific">Phytophthora infestans (strain T30-4)</name>
    <name type="common">Potato late blight agent</name>
    <dbReference type="NCBI Taxonomy" id="403677"/>
    <lineage>
        <taxon>Eukaryota</taxon>
        <taxon>Sar</taxon>
        <taxon>Stramenopiles</taxon>
        <taxon>Oomycota</taxon>
        <taxon>Peronosporomycetes</taxon>
        <taxon>Peronosporales</taxon>
        <taxon>Peronosporaceae</taxon>
        <taxon>Phytophthora</taxon>
    </lineage>
</organism>
<dbReference type="Gene3D" id="3.30.559.10">
    <property type="entry name" value="Chloramphenicol acetyltransferase-like domain"/>
    <property type="match status" value="1"/>
</dbReference>
<proteinExistence type="predicted"/>
<dbReference type="InterPro" id="IPR050317">
    <property type="entry name" value="Plant_Fungal_Acyltransferase"/>
</dbReference>
<feature type="signal peptide" evidence="2">
    <location>
        <begin position="1"/>
        <end position="19"/>
    </location>
</feature>
<reference evidence="4" key="1">
    <citation type="journal article" date="2009" name="Nature">
        <title>Genome sequence and analysis of the Irish potato famine pathogen Phytophthora infestans.</title>
        <authorList>
            <consortium name="The Broad Institute Genome Sequencing Platform"/>
            <person name="Haas B.J."/>
            <person name="Kamoun S."/>
            <person name="Zody M.C."/>
            <person name="Jiang R.H."/>
            <person name="Handsaker R.E."/>
            <person name="Cano L.M."/>
            <person name="Grabherr M."/>
            <person name="Kodira C.D."/>
            <person name="Raffaele S."/>
            <person name="Torto-Alalibo T."/>
            <person name="Bozkurt T.O."/>
            <person name="Ah-Fong A.M."/>
            <person name="Alvarado L."/>
            <person name="Anderson V.L."/>
            <person name="Armstrong M.R."/>
            <person name="Avrova A."/>
            <person name="Baxter L."/>
            <person name="Beynon J."/>
            <person name="Boevink P.C."/>
            <person name="Bollmann S.R."/>
            <person name="Bos J.I."/>
            <person name="Bulone V."/>
            <person name="Cai G."/>
            <person name="Cakir C."/>
            <person name="Carrington J.C."/>
            <person name="Chawner M."/>
            <person name="Conti L."/>
            <person name="Costanzo S."/>
            <person name="Ewan R."/>
            <person name="Fahlgren N."/>
            <person name="Fischbach M.A."/>
            <person name="Fugelstad J."/>
            <person name="Gilroy E.M."/>
            <person name="Gnerre S."/>
            <person name="Green P.J."/>
            <person name="Grenville-Briggs L.J."/>
            <person name="Griffith J."/>
            <person name="Grunwald N.J."/>
            <person name="Horn K."/>
            <person name="Horner N.R."/>
            <person name="Hu C.H."/>
            <person name="Huitema E."/>
            <person name="Jeong D.H."/>
            <person name="Jones A.M."/>
            <person name="Jones J.D."/>
            <person name="Jones R.W."/>
            <person name="Karlsson E.K."/>
            <person name="Kunjeti S.G."/>
            <person name="Lamour K."/>
            <person name="Liu Z."/>
            <person name="Ma L."/>
            <person name="Maclean D."/>
            <person name="Chibucos M.C."/>
            <person name="McDonald H."/>
            <person name="McWalters J."/>
            <person name="Meijer H.J."/>
            <person name="Morgan W."/>
            <person name="Morris P.F."/>
            <person name="Munro C.A."/>
            <person name="O'Neill K."/>
            <person name="Ospina-Giraldo M."/>
            <person name="Pinzon A."/>
            <person name="Pritchard L."/>
            <person name="Ramsahoye B."/>
            <person name="Ren Q."/>
            <person name="Restrepo S."/>
            <person name="Roy S."/>
            <person name="Sadanandom A."/>
            <person name="Savidor A."/>
            <person name="Schornack S."/>
            <person name="Schwartz D.C."/>
            <person name="Schumann U.D."/>
            <person name="Schwessinger B."/>
            <person name="Seyer L."/>
            <person name="Sharpe T."/>
            <person name="Silvar C."/>
            <person name="Song J."/>
            <person name="Studholme D.J."/>
            <person name="Sykes S."/>
            <person name="Thines M."/>
            <person name="van de Vondervoort P.J."/>
            <person name="Phuntumart V."/>
            <person name="Wawra S."/>
            <person name="Weide R."/>
            <person name="Win J."/>
            <person name="Young C."/>
            <person name="Zhou S."/>
            <person name="Fry W."/>
            <person name="Meyers B.C."/>
            <person name="van West P."/>
            <person name="Ristaino J."/>
            <person name="Govers F."/>
            <person name="Birch P.R."/>
            <person name="Whisson S.C."/>
            <person name="Judelson H.S."/>
            <person name="Nusbaum C."/>
        </authorList>
    </citation>
    <scope>NUCLEOTIDE SEQUENCE [LARGE SCALE GENOMIC DNA]</scope>
    <source>
        <strain evidence="4">T30-4</strain>
    </source>
</reference>
<evidence type="ECO:0000256" key="1">
    <source>
        <dbReference type="ARBA" id="ARBA00022679"/>
    </source>
</evidence>
<keyword evidence="4" id="KW-1185">Reference proteome</keyword>
<dbReference type="OrthoDB" id="671439at2759"/>
<evidence type="ECO:0000313" key="4">
    <source>
        <dbReference type="Proteomes" id="UP000006643"/>
    </source>
</evidence>
<dbReference type="Proteomes" id="UP000006643">
    <property type="component" value="Unassembled WGS sequence"/>
</dbReference>
<dbReference type="eggNOG" id="ENOG502QTU2">
    <property type="taxonomic scope" value="Eukaryota"/>
</dbReference>
<protein>
    <submittedName>
        <fullName evidence="3">Uncharacterized protein</fullName>
    </submittedName>
</protein>
<accession>D0NKA5</accession>
<dbReference type="VEuPathDB" id="FungiDB:PITG_13100"/>
<dbReference type="PANTHER" id="PTHR31642">
    <property type="entry name" value="TRICHOTHECENE 3-O-ACETYLTRANSFERASE"/>
    <property type="match status" value="1"/>
</dbReference>
<sequence>MMHKLGVMLLYMFPSSTSGYDLNKLQTSFITLVNEDCSILIGELHIDRQTGVVSVKQTAEARQKGAHGIRFETNLSSSLTTEEAIKTLSWELMPTPRASTGLICIKGTLLSDGGLVIGLDTSLTLLDGEGTFTFMKAWGQHYSDVPKQERLVSNYDRILLKGTGEPSKLAHPEFQVHRFHFTPCMMQRFKPLLTPSRGYLRL</sequence>
<gene>
    <name evidence="3" type="ORF">PITG_13100</name>
</gene>